<dbReference type="CDD" id="cd00082">
    <property type="entry name" value="HisKA"/>
    <property type="match status" value="1"/>
</dbReference>
<dbReference type="PRINTS" id="PR00344">
    <property type="entry name" value="BCTRLSENSOR"/>
</dbReference>
<keyword evidence="5" id="KW-0418">Kinase</keyword>
<dbReference type="InterPro" id="IPR011110">
    <property type="entry name" value="Reg_prop"/>
</dbReference>
<feature type="transmembrane region" description="Helical" evidence="11">
    <location>
        <begin position="785"/>
        <end position="803"/>
    </location>
</feature>
<protein>
    <recommendedName>
        <fullName evidence="2">histidine kinase</fullName>
        <ecNumber evidence="2">2.7.13.3</ecNumber>
    </recommendedName>
</protein>
<keyword evidence="8" id="KW-0238">DNA-binding</keyword>
<dbReference type="SUPFAM" id="SSF55874">
    <property type="entry name" value="ATPase domain of HSP90 chaperone/DNA topoisomerase II/histidine kinase"/>
    <property type="match status" value="1"/>
</dbReference>
<reference evidence="15 16" key="1">
    <citation type="submission" date="2019-09" db="EMBL/GenBank/DDBJ databases">
        <title>Draft genome sequence of Ginsengibacter sp. BR5-29.</title>
        <authorList>
            <person name="Im W.-T."/>
        </authorList>
    </citation>
    <scope>NUCLEOTIDE SEQUENCE [LARGE SCALE GENOMIC DNA]</scope>
    <source>
        <strain evidence="15 16">BR5-29</strain>
    </source>
</reference>
<evidence type="ECO:0000256" key="3">
    <source>
        <dbReference type="ARBA" id="ARBA00022553"/>
    </source>
</evidence>
<dbReference type="Pfam" id="PF07494">
    <property type="entry name" value="Reg_prop"/>
    <property type="match status" value="1"/>
</dbReference>
<dbReference type="PROSITE" id="PS50110">
    <property type="entry name" value="RESPONSE_REGULATORY"/>
    <property type="match status" value="2"/>
</dbReference>
<dbReference type="InterPro" id="IPR005467">
    <property type="entry name" value="His_kinase_dom"/>
</dbReference>
<evidence type="ECO:0000259" key="14">
    <source>
        <dbReference type="PROSITE" id="PS50110"/>
    </source>
</evidence>
<feature type="chain" id="PRO_5023884332" description="histidine kinase" evidence="12">
    <location>
        <begin position="35"/>
        <end position="1661"/>
    </location>
</feature>
<keyword evidence="7" id="KW-0805">Transcription regulation</keyword>
<dbReference type="Gene3D" id="3.30.565.10">
    <property type="entry name" value="Histidine kinase-like ATPase, C-terminal domain"/>
    <property type="match status" value="1"/>
</dbReference>
<dbReference type="InterPro" id="IPR029016">
    <property type="entry name" value="GAF-like_dom_sf"/>
</dbReference>
<dbReference type="Gene3D" id="1.10.287.130">
    <property type="match status" value="1"/>
</dbReference>
<dbReference type="SUPFAM" id="SSF52172">
    <property type="entry name" value="CheY-like"/>
    <property type="match status" value="2"/>
</dbReference>
<dbReference type="RefSeq" id="WP_150414227.1">
    <property type="nucleotide sequence ID" value="NZ_VYQF01000001.1"/>
</dbReference>
<evidence type="ECO:0000259" key="13">
    <source>
        <dbReference type="PROSITE" id="PS50109"/>
    </source>
</evidence>
<dbReference type="PANTHER" id="PTHR43547">
    <property type="entry name" value="TWO-COMPONENT HISTIDINE KINASE"/>
    <property type="match status" value="1"/>
</dbReference>
<evidence type="ECO:0000256" key="7">
    <source>
        <dbReference type="ARBA" id="ARBA00023015"/>
    </source>
</evidence>
<dbReference type="SUPFAM" id="SSF110296">
    <property type="entry name" value="Oligoxyloglucan reducing end-specific cellobiohydrolase"/>
    <property type="match status" value="1"/>
</dbReference>
<dbReference type="CDD" id="cd16922">
    <property type="entry name" value="HATPase_EvgS-ArcB-TorS-like"/>
    <property type="match status" value="1"/>
</dbReference>
<evidence type="ECO:0000256" key="8">
    <source>
        <dbReference type="ARBA" id="ARBA00023125"/>
    </source>
</evidence>
<dbReference type="InterPro" id="IPR011006">
    <property type="entry name" value="CheY-like_superfamily"/>
</dbReference>
<evidence type="ECO:0000313" key="16">
    <source>
        <dbReference type="Proteomes" id="UP000326903"/>
    </source>
</evidence>
<feature type="domain" description="Response regulatory" evidence="14">
    <location>
        <begin position="1585"/>
        <end position="1661"/>
    </location>
</feature>
<dbReference type="EMBL" id="VYQF01000001">
    <property type="protein sequence ID" value="KAA9042098.1"/>
    <property type="molecule type" value="Genomic_DNA"/>
</dbReference>
<evidence type="ECO:0000256" key="11">
    <source>
        <dbReference type="SAM" id="Phobius"/>
    </source>
</evidence>
<comment type="catalytic activity">
    <reaction evidence="1">
        <text>ATP + protein L-histidine = ADP + protein N-phospho-L-histidine.</text>
        <dbReference type="EC" id="2.7.13.3"/>
    </reaction>
</comment>
<evidence type="ECO:0000256" key="6">
    <source>
        <dbReference type="ARBA" id="ARBA00023012"/>
    </source>
</evidence>
<keyword evidence="11" id="KW-0812">Transmembrane</keyword>
<dbReference type="InterPro" id="IPR004358">
    <property type="entry name" value="Sig_transdc_His_kin-like_C"/>
</dbReference>
<dbReference type="SUPFAM" id="SSF63829">
    <property type="entry name" value="Calcium-dependent phosphotriesterase"/>
    <property type="match status" value="1"/>
</dbReference>
<organism evidence="15 16">
    <name type="scientific">Ginsengibacter hankyongi</name>
    <dbReference type="NCBI Taxonomy" id="2607284"/>
    <lineage>
        <taxon>Bacteria</taxon>
        <taxon>Pseudomonadati</taxon>
        <taxon>Bacteroidota</taxon>
        <taxon>Chitinophagia</taxon>
        <taxon>Chitinophagales</taxon>
        <taxon>Chitinophagaceae</taxon>
        <taxon>Ginsengibacter</taxon>
    </lineage>
</organism>
<dbReference type="SMART" id="SM00388">
    <property type="entry name" value="HisKA"/>
    <property type="match status" value="1"/>
</dbReference>
<dbReference type="Pfam" id="PF07495">
    <property type="entry name" value="Y_Y_Y"/>
    <property type="match status" value="1"/>
</dbReference>
<dbReference type="InterPro" id="IPR036890">
    <property type="entry name" value="HATPase_C_sf"/>
</dbReference>
<gene>
    <name evidence="15" type="ORF">FW778_08795</name>
</gene>
<dbReference type="InterPro" id="IPR001789">
    <property type="entry name" value="Sig_transdc_resp-reg_receiver"/>
</dbReference>
<keyword evidence="6" id="KW-0902">Two-component regulatory system</keyword>
<dbReference type="CDD" id="cd17574">
    <property type="entry name" value="REC_OmpR"/>
    <property type="match status" value="1"/>
</dbReference>
<evidence type="ECO:0000256" key="5">
    <source>
        <dbReference type="ARBA" id="ARBA00022777"/>
    </source>
</evidence>
<dbReference type="PANTHER" id="PTHR43547:SF2">
    <property type="entry name" value="HYBRID SIGNAL TRANSDUCTION HISTIDINE KINASE C"/>
    <property type="match status" value="1"/>
</dbReference>
<evidence type="ECO:0000256" key="10">
    <source>
        <dbReference type="PROSITE-ProRule" id="PRU00169"/>
    </source>
</evidence>
<keyword evidence="3 10" id="KW-0597">Phosphoprotein</keyword>
<name>A0A5J5INJ2_9BACT</name>
<keyword evidence="4" id="KW-0808">Transferase</keyword>
<feature type="signal peptide" evidence="12">
    <location>
        <begin position="1"/>
        <end position="34"/>
    </location>
</feature>
<accession>A0A5J5INJ2</accession>
<feature type="domain" description="Histidine kinase" evidence="13">
    <location>
        <begin position="1195"/>
        <end position="1428"/>
    </location>
</feature>
<dbReference type="SUPFAM" id="SSF55781">
    <property type="entry name" value="GAF domain-like"/>
    <property type="match status" value="2"/>
</dbReference>
<dbReference type="Pfam" id="PF00072">
    <property type="entry name" value="Response_reg"/>
    <property type="match status" value="1"/>
</dbReference>
<dbReference type="Pfam" id="PF00512">
    <property type="entry name" value="HisKA"/>
    <property type="match status" value="1"/>
</dbReference>
<dbReference type="Pfam" id="PF02518">
    <property type="entry name" value="HATPase_c"/>
    <property type="match status" value="1"/>
</dbReference>
<dbReference type="InterPro" id="IPR011123">
    <property type="entry name" value="Y_Y_Y"/>
</dbReference>
<dbReference type="GO" id="GO:0003677">
    <property type="term" value="F:DNA binding"/>
    <property type="evidence" value="ECO:0007669"/>
    <property type="project" value="UniProtKB-KW"/>
</dbReference>
<dbReference type="InterPro" id="IPR015943">
    <property type="entry name" value="WD40/YVTN_repeat-like_dom_sf"/>
</dbReference>
<evidence type="ECO:0000256" key="2">
    <source>
        <dbReference type="ARBA" id="ARBA00012438"/>
    </source>
</evidence>
<keyword evidence="16" id="KW-1185">Reference proteome</keyword>
<dbReference type="GO" id="GO:0000155">
    <property type="term" value="F:phosphorelay sensor kinase activity"/>
    <property type="evidence" value="ECO:0007669"/>
    <property type="project" value="InterPro"/>
</dbReference>
<dbReference type="FunFam" id="3.30.565.10:FF:000010">
    <property type="entry name" value="Sensor histidine kinase RcsC"/>
    <property type="match status" value="1"/>
</dbReference>
<dbReference type="InterPro" id="IPR036097">
    <property type="entry name" value="HisK_dim/P_sf"/>
</dbReference>
<dbReference type="Gene3D" id="3.30.450.40">
    <property type="match status" value="2"/>
</dbReference>
<evidence type="ECO:0000256" key="12">
    <source>
        <dbReference type="SAM" id="SignalP"/>
    </source>
</evidence>
<dbReference type="SMART" id="SM00387">
    <property type="entry name" value="HATPase_c"/>
    <property type="match status" value="1"/>
</dbReference>
<dbReference type="InterPro" id="IPR003661">
    <property type="entry name" value="HisK_dim/P_dom"/>
</dbReference>
<dbReference type="Proteomes" id="UP000326903">
    <property type="component" value="Unassembled WGS sequence"/>
</dbReference>
<dbReference type="Gene3D" id="2.130.10.10">
    <property type="entry name" value="YVTN repeat-like/Quinoprotein amine dehydrogenase"/>
    <property type="match status" value="2"/>
</dbReference>
<dbReference type="PROSITE" id="PS50109">
    <property type="entry name" value="HIS_KIN"/>
    <property type="match status" value="1"/>
</dbReference>
<proteinExistence type="predicted"/>
<sequence>MLKNKKCIVTGKILICCKWLLCLSSVSIVLSASAQNESEKGFPFVANYSPKLYNASPNNWSVIEDNDGIMYFGGNKAKTNILQFDGEKWSQIGGANISIVTRCFAKDKDGTVFYGGLGDFGYLDKDSIGRTFQHSLLEFIPKDKRNFSDVWSIQVTNNGIYFQARERIFRLTKNNAGNDRLWSVKSWEPSTHFMYTFYLDGTFYAHEQSVGFLKMVGDSLTLIPGSEFMGQDRVQVMLPYHDNKDSNNTSLSKKYLAGSFNHGMYIFDGKTFTPFKNEADSLERHYMLYKGLYLNGNYVLSLLGYGIIIMNPQGKIVQELTRSTIDIPSNIIYSMYPDSKGAVWLTTDNGISRLALNSPFTVFTAQNGIVATPISIARLPNGKLYVGTNNNLLEFDDKTSSFKIVDAIPRDQIFALRVDGNSLLVSSNGLYMIKDGKIILVQPSVSNNLKISALIILRQHPNILLASASFGMAVFQRDPSSVKGWEFLSYLPGYKGEAFSLQEDSAGNVWTVTQDGLAHRIKLFFDQNGQPDLSKTIVQNFGPAQGADRPFGYIYSIRNQPYFTSDSATYIFNDEKGRFQEATFNGIRNFGGIEDGSGKVWIGRSRRGVSAVQYMIATPKPDGSYSLDSTSLLPIAEESFTNVHSDKDGIVWIISNDKVIRYNENIKTDIDKPYKTLITTVAANKQQLNPYVAGKNFPNLAFDNNSLRFDYAAPFYEGHDKIQYQTWLEGFEKTWSLWGNNYYKEYTNLPPGKYKFHVRALNIFKKQSEEATYEFIILSPWYRTWWAYLLYAIAAILIIYFFVNRKVRHLREKHIELEKVVDERTRELSQRAEELSVINSVQDGLVREMNMQSIYEMVGNRICELFDTQTVIIRTFNHANGNEEWQFALERGQRLYSDPCPLIWANKLLLSDKQPLLINKNYQEFAAQHGGTGVSKGLPPKSAIFVPMIVGDEVRGSVSLQNVEKENAFSDNDVRLLGTLTNSMSVALENARLFHETTLLLAEAKQRATELGTVNSVSKAIASQLNPDDLIQLVGNQLKDLFKANIVYLALLNKTTRIINFAYQYGEVMPSRKIGDGLTSKILLSGEPLLINADVVGKAEKLGIQQVGVPAASYLGVPIPVGEEIIGVLSVQSTEQENRFNENDLRLLSTIASSVGVSLKNAQLFGEVEQAKREAELSGRNAAKANEAKSAFLSTVSHELRTPLTSVLGFAKIIKKRLEEKIFPTLDKTDPKTEKTVDQISENLKVVISEGERLTHLINDVLDLAKIEAGKMEWNQENVSLAEVIERAIAATTSLFDQKDIKLEKHIDSDVPNVVGDTDKLIQVVINLLSNAVKFTDSGSVTCTLSHSNNEVVVSITDTGIGIAKDDFAAVFEQFKQVGGDTLTDKPKGTGLGLPICKEIIEHHGGRIWLDSEVGKGSTFSFALPLTPSGKKIQDTPIHLNELMKQLKEQMVFSKIKTDGKNATILVVDDDDSIRSLLHQELSDAGYVIEEARDGKMALESIRKNRPDLIILDVMMPEINGFDVAAILKNDPQTMDIPIIILSIVQDKARGFRIGVDRYLTKPIDTVQLFEEVGNLLEQGKSKRKVMVVDEDSSAVRSLTEVLQAKGYIVVESDGKELIEKAISTQPDIIILNSVVSDKNEIVQSLRFEKGLENVLFLIYQ</sequence>
<comment type="caution">
    <text evidence="10">Lacks conserved residue(s) required for the propagation of feature annotation.</text>
</comment>
<evidence type="ECO:0000256" key="4">
    <source>
        <dbReference type="ARBA" id="ARBA00022679"/>
    </source>
</evidence>
<keyword evidence="9" id="KW-0804">Transcription</keyword>
<feature type="modified residue" description="4-aspartylphosphate" evidence="10">
    <location>
        <position position="1513"/>
    </location>
</feature>
<feature type="domain" description="Response regulatory" evidence="14">
    <location>
        <begin position="1464"/>
        <end position="1577"/>
    </location>
</feature>
<dbReference type="Pfam" id="PF13185">
    <property type="entry name" value="GAF_2"/>
    <property type="match status" value="2"/>
</dbReference>
<evidence type="ECO:0000256" key="1">
    <source>
        <dbReference type="ARBA" id="ARBA00000085"/>
    </source>
</evidence>
<dbReference type="SUPFAM" id="SSF47384">
    <property type="entry name" value="Homodimeric domain of signal transducing histidine kinase"/>
    <property type="match status" value="1"/>
</dbReference>
<evidence type="ECO:0000313" key="15">
    <source>
        <dbReference type="EMBL" id="KAA9042098.1"/>
    </source>
</evidence>
<comment type="caution">
    <text evidence="15">The sequence shown here is derived from an EMBL/GenBank/DDBJ whole genome shotgun (WGS) entry which is preliminary data.</text>
</comment>
<dbReference type="FunFam" id="3.40.50.2300:FF:000001">
    <property type="entry name" value="DNA-binding response regulator PhoB"/>
    <property type="match status" value="1"/>
</dbReference>
<keyword evidence="12" id="KW-0732">Signal</keyword>
<dbReference type="InterPro" id="IPR003594">
    <property type="entry name" value="HATPase_dom"/>
</dbReference>
<keyword evidence="11" id="KW-0472">Membrane</keyword>
<dbReference type="SMART" id="SM00448">
    <property type="entry name" value="REC"/>
    <property type="match status" value="1"/>
</dbReference>
<dbReference type="EC" id="2.7.13.3" evidence="2"/>
<evidence type="ECO:0000256" key="9">
    <source>
        <dbReference type="ARBA" id="ARBA00023163"/>
    </source>
</evidence>
<dbReference type="InterPro" id="IPR003018">
    <property type="entry name" value="GAF"/>
</dbReference>
<dbReference type="Gene3D" id="3.40.50.2300">
    <property type="match status" value="2"/>
</dbReference>
<dbReference type="InterPro" id="IPR013783">
    <property type="entry name" value="Ig-like_fold"/>
</dbReference>
<dbReference type="Gene3D" id="2.60.40.10">
    <property type="entry name" value="Immunoglobulins"/>
    <property type="match status" value="1"/>
</dbReference>
<dbReference type="SMART" id="SM00065">
    <property type="entry name" value="GAF"/>
    <property type="match status" value="2"/>
</dbReference>
<keyword evidence="11" id="KW-1133">Transmembrane helix</keyword>